<dbReference type="HOGENOM" id="CLU_278452_0_0_10"/>
<reference evidence="1 2" key="1">
    <citation type="submission" date="2011-08" db="EMBL/GenBank/DDBJ databases">
        <authorList>
            <person name="Weinstock G."/>
            <person name="Sodergren E."/>
            <person name="Clifton S."/>
            <person name="Fulton L."/>
            <person name="Fulton B."/>
            <person name="Courtney L."/>
            <person name="Fronick C."/>
            <person name="Harrison M."/>
            <person name="Strong C."/>
            <person name="Farmer C."/>
            <person name="Delahaunty K."/>
            <person name="Markovic C."/>
            <person name="Hall O."/>
            <person name="Minx P."/>
            <person name="Tomlinson C."/>
            <person name="Mitreva M."/>
            <person name="Hou S."/>
            <person name="Chen J."/>
            <person name="Wollam A."/>
            <person name="Pepin K.H."/>
            <person name="Johnson M."/>
            <person name="Bhonagiri V."/>
            <person name="Zhang X."/>
            <person name="Suruliraj S."/>
            <person name="Warren W."/>
            <person name="Chinwalla A."/>
            <person name="Mardis E.R."/>
            <person name="Wilson R.K."/>
        </authorList>
    </citation>
    <scope>NUCLEOTIDE SEQUENCE [LARGE SCALE GENOMIC DNA]</scope>
    <source>
        <strain evidence="1 2">DSM 18206</strain>
    </source>
</reference>
<dbReference type="eggNOG" id="COG0443">
    <property type="taxonomic scope" value="Bacteria"/>
</dbReference>
<evidence type="ECO:0008006" key="3">
    <source>
        <dbReference type="Google" id="ProtNLM"/>
    </source>
</evidence>
<dbReference type="GeneID" id="78337766"/>
<gene>
    <name evidence="1" type="ORF">HMPREF0673_02266</name>
</gene>
<dbReference type="EMBL" id="AFZZ01000194">
    <property type="protein sequence ID" value="EHJ37957.1"/>
    <property type="molecule type" value="Genomic_DNA"/>
</dbReference>
<evidence type="ECO:0000313" key="1">
    <source>
        <dbReference type="EMBL" id="EHJ37957.1"/>
    </source>
</evidence>
<dbReference type="PATRIC" id="fig|1002367.3.peg.1828"/>
<dbReference type="RefSeq" id="WP_007901658.1">
    <property type="nucleotide sequence ID" value="NZ_JH379450.1"/>
</dbReference>
<comment type="caution">
    <text evidence="1">The sequence shown here is derived from an EMBL/GenBank/DDBJ whole genome shotgun (WGS) entry which is preliminary data.</text>
</comment>
<dbReference type="AlphaFoldDB" id="G6B049"/>
<accession>G6B049</accession>
<organism evidence="1 2">
    <name type="scientific">Leyella stercorea DSM 18206</name>
    <dbReference type="NCBI Taxonomy" id="1002367"/>
    <lineage>
        <taxon>Bacteria</taxon>
        <taxon>Pseudomonadati</taxon>
        <taxon>Bacteroidota</taxon>
        <taxon>Bacteroidia</taxon>
        <taxon>Bacteroidales</taxon>
        <taxon>Prevotellaceae</taxon>
        <taxon>Leyella</taxon>
    </lineage>
</organism>
<protein>
    <recommendedName>
        <fullName evidence="3">Ppx/GppA phosphatase domain-containing protein</fullName>
    </recommendedName>
</protein>
<dbReference type="Proteomes" id="UP000004407">
    <property type="component" value="Unassembled WGS sequence"/>
</dbReference>
<evidence type="ECO:0000313" key="2">
    <source>
        <dbReference type="Proteomes" id="UP000004407"/>
    </source>
</evidence>
<sequence>MAYVLRPHKGNDNLDGWDDSVKYDKTAIKSIEDPNGGAASIPITSIPSPFASMELVRNAFEYCADRNNSVDGTSVYHKLVSFALDILEIFYNYDKYAKDLDIIPWYKNDLDMLRNSSDDDIKRLGDTLALYMDEDSDTFHFDKMDAIYMLNYKHGAEPINIIGGTSPTSLTIASTNNLDFVRIFLGNDHRALSSDEDTFCSLRHRDPDFIKFVWTMSLQPNFADIYPEVNKYIQRCFERLDNTSLKSELRDISASAYNNYTSLTFDAQTTIYLAGDIAMKVRQGADLSKSDFRIQLSNGKSLSEEVPLVLPYSTYTEPNMKYVSGNWNSDNKAPFIVKDTRGNVVPLNQRLLPFDGTQYPYLTVDDIFQPSIIETVYPISGNSFFTANFKDSNKGYLLPLKQTLFEYMSLEDLRGVTNEPSPRPIFEISSKNENVVKVSLRIPIQKGKYIAFERNYFRGQDPNPEQNKGCIVECKFNLYLFPSYHIGIDSPQRIYVVDQDKGALTQNYRYEISAFKEDNQTKLQSHFVSRADKSKGGYTSFYNALNKEFDYLKISNGRYENVIIPLYEDKSGGTRAFDFAVDFGTTNTHIEYSENGNNPKPLEINASNPFILKLSNYSFDSEEDKDKLYDKAAEFLLQTVPQEFIPEAIGKAEDFSFPMRTNLSKLRSAKTGQRELISLADYTIAFGYEKTVIHTHNEVLTDLKWNRNNNDAVKAYIEELLLLIRSTVLIGGGDLAKTTIKWFYPVSMSPYLKSRLETAWNTMCKDLISPSCTIMPISESIAPYYYYKDEQGVNSSTCSVVSVDVGGGTSDFVTYQNNTPKFISSVRFAGNNLFGDFYGMSSSLNGFYKQYKDLFKKKINESSQKSELGHILEDILANNNSADLVSFLFSLENNAALKKKGEKISLSSELQENYQMKVVFLLFYTAIIYYIAQLLNKKGIPSPRYITCSGTASKIFNIIGGTDNIQKFTNLIFNEVQKSETKLILKQDPNPKEITCKGGLKMSQEDIDATPSKAYFFGTSILDGKESILAEELENLPADIVNEVIENYKEFIKFFFKLNEKMSFAQYFGIEDNGAFAKYEEVLIEDAEQDFATVLGERLKDFQQKDSFEDSLFFYPLSGGIFRLAAFIS</sequence>
<proteinExistence type="predicted"/>
<name>G6B049_9BACT</name>